<sequence length="99" mass="9967">MLVTGFDDRTGCGYVLRTGPHTADDGSGSTLVENAGLTVLATPELAVALRDALAHNPVAMLGWSGPEVPLTLADDVLLGWLTHTVGGVVTVEGAPGGSS</sequence>
<evidence type="ECO:0000313" key="1">
    <source>
        <dbReference type="EMBL" id="GEL23180.1"/>
    </source>
</evidence>
<dbReference type="OrthoDB" id="3575935at2"/>
<dbReference type="RefSeq" id="WP_147105776.1">
    <property type="nucleotide sequence ID" value="NZ_BJVJ01000016.1"/>
</dbReference>
<name>A0A511DEE9_9PSEU</name>
<comment type="caution">
    <text evidence="1">The sequence shown here is derived from an EMBL/GenBank/DDBJ whole genome shotgun (WGS) entry which is preliminary data.</text>
</comment>
<evidence type="ECO:0000313" key="2">
    <source>
        <dbReference type="Proteomes" id="UP000321685"/>
    </source>
</evidence>
<keyword evidence="2" id="KW-1185">Reference proteome</keyword>
<dbReference type="Proteomes" id="UP000321685">
    <property type="component" value="Unassembled WGS sequence"/>
</dbReference>
<gene>
    <name evidence="1" type="ORF">PSU4_21340</name>
</gene>
<organism evidence="1 2">
    <name type="scientific">Pseudonocardia sulfidoxydans NBRC 16205</name>
    <dbReference type="NCBI Taxonomy" id="1223511"/>
    <lineage>
        <taxon>Bacteria</taxon>
        <taxon>Bacillati</taxon>
        <taxon>Actinomycetota</taxon>
        <taxon>Actinomycetes</taxon>
        <taxon>Pseudonocardiales</taxon>
        <taxon>Pseudonocardiaceae</taxon>
        <taxon>Pseudonocardia</taxon>
    </lineage>
</organism>
<dbReference type="AlphaFoldDB" id="A0A511DEE9"/>
<protein>
    <submittedName>
        <fullName evidence="1">Uncharacterized protein</fullName>
    </submittedName>
</protein>
<reference evidence="1 2" key="1">
    <citation type="submission" date="2019-07" db="EMBL/GenBank/DDBJ databases">
        <title>Whole genome shotgun sequence of Pseudonocardia sulfidoxydans NBRC 16205.</title>
        <authorList>
            <person name="Hosoyama A."/>
            <person name="Uohara A."/>
            <person name="Ohji S."/>
            <person name="Ichikawa N."/>
        </authorList>
    </citation>
    <scope>NUCLEOTIDE SEQUENCE [LARGE SCALE GENOMIC DNA]</scope>
    <source>
        <strain evidence="1 2">NBRC 16205</strain>
    </source>
</reference>
<proteinExistence type="predicted"/>
<dbReference type="EMBL" id="BJVJ01000016">
    <property type="protein sequence ID" value="GEL23180.1"/>
    <property type="molecule type" value="Genomic_DNA"/>
</dbReference>
<accession>A0A511DEE9</accession>